<dbReference type="Proteomes" id="UP000735302">
    <property type="component" value="Unassembled WGS sequence"/>
</dbReference>
<sequence length="85" mass="9205">MFTYQPSGPTVTLAQAVCLCHSVKKSGGKSGQCNQLAHVHIPAIRTYCNLGTSCLPVPQCQKVRVQDRPVQPNCSCSHTSHQDLL</sequence>
<evidence type="ECO:0000313" key="1">
    <source>
        <dbReference type="EMBL" id="GFO25432.1"/>
    </source>
</evidence>
<comment type="caution">
    <text evidence="1">The sequence shown here is derived from an EMBL/GenBank/DDBJ whole genome shotgun (WGS) entry which is preliminary data.</text>
</comment>
<name>A0AAV4C251_9GAST</name>
<dbReference type="AlphaFoldDB" id="A0AAV4C251"/>
<accession>A0AAV4C251</accession>
<keyword evidence="2" id="KW-1185">Reference proteome</keyword>
<protein>
    <submittedName>
        <fullName evidence="1">Uncharacterized protein</fullName>
    </submittedName>
</protein>
<dbReference type="EMBL" id="BLXT01005746">
    <property type="protein sequence ID" value="GFO25432.1"/>
    <property type="molecule type" value="Genomic_DNA"/>
</dbReference>
<evidence type="ECO:0000313" key="2">
    <source>
        <dbReference type="Proteomes" id="UP000735302"/>
    </source>
</evidence>
<gene>
    <name evidence="1" type="ORF">PoB_005193700</name>
</gene>
<organism evidence="1 2">
    <name type="scientific">Plakobranchus ocellatus</name>
    <dbReference type="NCBI Taxonomy" id="259542"/>
    <lineage>
        <taxon>Eukaryota</taxon>
        <taxon>Metazoa</taxon>
        <taxon>Spiralia</taxon>
        <taxon>Lophotrochozoa</taxon>
        <taxon>Mollusca</taxon>
        <taxon>Gastropoda</taxon>
        <taxon>Heterobranchia</taxon>
        <taxon>Euthyneura</taxon>
        <taxon>Panpulmonata</taxon>
        <taxon>Sacoglossa</taxon>
        <taxon>Placobranchoidea</taxon>
        <taxon>Plakobranchidae</taxon>
        <taxon>Plakobranchus</taxon>
    </lineage>
</organism>
<reference evidence="1 2" key="1">
    <citation type="journal article" date="2021" name="Elife">
        <title>Chloroplast acquisition without the gene transfer in kleptoplastic sea slugs, Plakobranchus ocellatus.</title>
        <authorList>
            <person name="Maeda T."/>
            <person name="Takahashi S."/>
            <person name="Yoshida T."/>
            <person name="Shimamura S."/>
            <person name="Takaki Y."/>
            <person name="Nagai Y."/>
            <person name="Toyoda A."/>
            <person name="Suzuki Y."/>
            <person name="Arimoto A."/>
            <person name="Ishii H."/>
            <person name="Satoh N."/>
            <person name="Nishiyama T."/>
            <person name="Hasebe M."/>
            <person name="Maruyama T."/>
            <person name="Minagawa J."/>
            <person name="Obokata J."/>
            <person name="Shigenobu S."/>
        </authorList>
    </citation>
    <scope>NUCLEOTIDE SEQUENCE [LARGE SCALE GENOMIC DNA]</scope>
</reference>
<proteinExistence type="predicted"/>